<reference evidence="1" key="1">
    <citation type="journal article" date="2022" name="Plant J.">
        <title>Strategies of tolerance reflected in two North American maple genomes.</title>
        <authorList>
            <person name="McEvoy S.L."/>
            <person name="Sezen U.U."/>
            <person name="Trouern-Trend A."/>
            <person name="McMahon S.M."/>
            <person name="Schaberg P.G."/>
            <person name="Yang J."/>
            <person name="Wegrzyn J.L."/>
            <person name="Swenson N.G."/>
        </authorList>
    </citation>
    <scope>NUCLEOTIDE SEQUENCE</scope>
    <source>
        <strain evidence="1">NS2018</strain>
    </source>
</reference>
<comment type="caution">
    <text evidence="1">The sequence shown here is derived from an EMBL/GenBank/DDBJ whole genome shotgun (WGS) entry which is preliminary data.</text>
</comment>
<dbReference type="InterPro" id="IPR027417">
    <property type="entry name" value="P-loop_NTPase"/>
</dbReference>
<dbReference type="InterPro" id="IPR037219">
    <property type="entry name" value="Peptidase_M41-like"/>
</dbReference>
<dbReference type="GO" id="GO:0005524">
    <property type="term" value="F:ATP binding"/>
    <property type="evidence" value="ECO:0007669"/>
    <property type="project" value="InterPro"/>
</dbReference>
<dbReference type="GO" id="GO:0004176">
    <property type="term" value="F:ATP-dependent peptidase activity"/>
    <property type="evidence" value="ECO:0007669"/>
    <property type="project" value="InterPro"/>
</dbReference>
<evidence type="ECO:0000313" key="2">
    <source>
        <dbReference type="Proteomes" id="UP001168877"/>
    </source>
</evidence>
<dbReference type="SUPFAM" id="SSF52540">
    <property type="entry name" value="P-loop containing nucleoside triphosphate hydrolases"/>
    <property type="match status" value="1"/>
</dbReference>
<dbReference type="Proteomes" id="UP001168877">
    <property type="component" value="Unassembled WGS sequence"/>
</dbReference>
<dbReference type="GO" id="GO:0006508">
    <property type="term" value="P:proteolysis"/>
    <property type="evidence" value="ECO:0007669"/>
    <property type="project" value="InterPro"/>
</dbReference>
<dbReference type="GO" id="GO:0004222">
    <property type="term" value="F:metalloendopeptidase activity"/>
    <property type="evidence" value="ECO:0007669"/>
    <property type="project" value="InterPro"/>
</dbReference>
<protein>
    <submittedName>
        <fullName evidence="1">Uncharacterized protein</fullName>
    </submittedName>
</protein>
<dbReference type="Gene3D" id="3.40.50.300">
    <property type="entry name" value="P-loop containing nucleotide triphosphate hydrolases"/>
    <property type="match status" value="1"/>
</dbReference>
<proteinExistence type="predicted"/>
<dbReference type="Gene3D" id="1.20.58.760">
    <property type="entry name" value="Peptidase M41"/>
    <property type="match status" value="1"/>
</dbReference>
<keyword evidence="2" id="KW-1185">Reference proteome</keyword>
<sequence length="211" mass="23984">MRGYYLLLQSSQFGFIFASEWHPELFRALGSCLHLRCEVVVGGMNKLSQARNLVGRPHVVIATPGRIKVLLEEDPDIPPVFSKTKIAREMVISLQNARLGLAALTKRVGLLDRPDNSDGELIKYRWDNPHVIPANMTLELSELFSLELTRYIEETEELAMNALKENRHILDIIAKELLEKLRITGLEGPLPHNDSVRYQPLDIYPAPLHRS</sequence>
<accession>A0AA39SSA3</accession>
<name>A0AA39SSA3_ACESA</name>
<organism evidence="1 2">
    <name type="scientific">Acer saccharum</name>
    <name type="common">Sugar maple</name>
    <dbReference type="NCBI Taxonomy" id="4024"/>
    <lineage>
        <taxon>Eukaryota</taxon>
        <taxon>Viridiplantae</taxon>
        <taxon>Streptophyta</taxon>
        <taxon>Embryophyta</taxon>
        <taxon>Tracheophyta</taxon>
        <taxon>Spermatophyta</taxon>
        <taxon>Magnoliopsida</taxon>
        <taxon>eudicotyledons</taxon>
        <taxon>Gunneridae</taxon>
        <taxon>Pentapetalae</taxon>
        <taxon>rosids</taxon>
        <taxon>malvids</taxon>
        <taxon>Sapindales</taxon>
        <taxon>Sapindaceae</taxon>
        <taxon>Hippocastanoideae</taxon>
        <taxon>Acereae</taxon>
        <taxon>Acer</taxon>
    </lineage>
</organism>
<dbReference type="EMBL" id="JAUESC010000004">
    <property type="protein sequence ID" value="KAK0595788.1"/>
    <property type="molecule type" value="Genomic_DNA"/>
</dbReference>
<dbReference type="SUPFAM" id="SSF140990">
    <property type="entry name" value="FtsH protease domain-like"/>
    <property type="match status" value="1"/>
</dbReference>
<evidence type="ECO:0000313" key="1">
    <source>
        <dbReference type="EMBL" id="KAK0595788.1"/>
    </source>
</evidence>
<reference evidence="1" key="2">
    <citation type="submission" date="2023-06" db="EMBL/GenBank/DDBJ databases">
        <authorList>
            <person name="Swenson N.G."/>
            <person name="Wegrzyn J.L."/>
            <person name="Mcevoy S.L."/>
        </authorList>
    </citation>
    <scope>NUCLEOTIDE SEQUENCE</scope>
    <source>
        <strain evidence="1">NS2018</strain>
        <tissue evidence="1">Leaf</tissue>
    </source>
</reference>
<dbReference type="AlphaFoldDB" id="A0AA39SSA3"/>
<gene>
    <name evidence="1" type="ORF">LWI29_009979</name>
</gene>